<feature type="region of interest" description="Disordered" evidence="2">
    <location>
        <begin position="89"/>
        <end position="128"/>
    </location>
</feature>
<protein>
    <submittedName>
        <fullName evidence="3">Uncharacterized protein</fullName>
    </submittedName>
</protein>
<dbReference type="OrthoDB" id="10609986at2759"/>
<proteinExistence type="predicted"/>
<feature type="compositionally biased region" description="Polar residues" evidence="2">
    <location>
        <begin position="279"/>
        <end position="293"/>
    </location>
</feature>
<evidence type="ECO:0000256" key="2">
    <source>
        <dbReference type="SAM" id="MobiDB-lite"/>
    </source>
</evidence>
<dbReference type="AlphaFoldDB" id="I0YY01"/>
<comment type="caution">
    <text evidence="3">The sequence shown here is derived from an EMBL/GenBank/DDBJ whole genome shotgun (WGS) entry which is preliminary data.</text>
</comment>
<dbReference type="GeneID" id="17041258"/>
<dbReference type="RefSeq" id="XP_005647814.1">
    <property type="nucleotide sequence ID" value="XM_005647757.1"/>
</dbReference>
<reference evidence="3 4" key="1">
    <citation type="journal article" date="2012" name="Genome Biol.">
        <title>The genome of the polar eukaryotic microalga coccomyxa subellipsoidea reveals traits of cold adaptation.</title>
        <authorList>
            <person name="Blanc G."/>
            <person name="Agarkova I."/>
            <person name="Grimwood J."/>
            <person name="Kuo A."/>
            <person name="Brueggeman A."/>
            <person name="Dunigan D."/>
            <person name="Gurnon J."/>
            <person name="Ladunga I."/>
            <person name="Lindquist E."/>
            <person name="Lucas S."/>
            <person name="Pangilinan J."/>
            <person name="Proschold T."/>
            <person name="Salamov A."/>
            <person name="Schmutz J."/>
            <person name="Weeks D."/>
            <person name="Yamada T."/>
            <person name="Claverie J.M."/>
            <person name="Grigoriev I."/>
            <person name="Van Etten J."/>
            <person name="Lomsadze A."/>
            <person name="Borodovsky M."/>
        </authorList>
    </citation>
    <scope>NUCLEOTIDE SEQUENCE [LARGE SCALE GENOMIC DNA]</scope>
    <source>
        <strain evidence="3 4">C-169</strain>
    </source>
</reference>
<feature type="region of interest" description="Disordered" evidence="2">
    <location>
        <begin position="434"/>
        <end position="503"/>
    </location>
</feature>
<name>I0YY01_COCSC</name>
<dbReference type="KEGG" id="csl:COCSUDRAFT_66250"/>
<keyword evidence="1" id="KW-0175">Coiled coil</keyword>
<feature type="region of interest" description="Disordered" evidence="2">
    <location>
        <begin position="160"/>
        <end position="181"/>
    </location>
</feature>
<keyword evidence="4" id="KW-1185">Reference proteome</keyword>
<sequence>MERVVTPEKREQILQQMQAQLVQMMGSVEGMDQHVRTWEAQAYENSRGIERDYIARMANRLQKIENKLQEQQQQQQQQQQQLQQQQHFQQQQQQFQSPQQPVLQQTYQAQPQSRFAQPSPQQNNQLQQNQYGQVVTSVPGSSQGAARMQQQSYANYAMHNAHARQQPQQQAPHMDVQHSMGPDSEIFADMAHAFILGPSDVSPQEPPQQQHFQQQSHQRQNMSYGVGNQSYSPGPPPAMQAWQQPQYSSYASPQQYQPPQHSQMQYQQTGSPMPAGYGMQQQPGAQPSSMYSAQQQRPQMQPQQQQHGVAASPKAAAAAAEAHWVLLEEMRGEFLGDLEDYARLLRTAERGPQPSEKMAKLVNIIARLSLKREENVGRQFSAKEVQGLQSLQQQLRLYVAKLRTMLEPYRKQARPHALLCAIVAPYGFGHSAYARSHAQQRRQEAEARQVQQGQGAGTPSQTQPGPPAPSAAPLQGGRQALASYTPRSMPTPPGTSPGDGKLELPVTEGAAKAAWEEGTLTPGQRLIRQLAASRPGAVAAAAGSAAAVAMREGSDIASPPLPLRLRPAGTLSDDSSHPQEPRLVRSVNVAKESEPTSPDSVLDLRAGYKRKRTEQQTQDLQLLRHKIQAECSQMIEVLRVLPPQLEAKTGASFDIQECEDVEGALIVAATVPAVAAAAADPRPGGGALSLGPGVRTLRMRVDDAYPARPPTLLFPEPAGAVSSNSAQEGAIRGAFEVAVTTKAQADPLDIKLLAEQWAATLVNTEQMVAGAVP</sequence>
<evidence type="ECO:0000313" key="3">
    <source>
        <dbReference type="EMBL" id="EIE23270.1"/>
    </source>
</evidence>
<feature type="region of interest" description="Disordered" evidence="2">
    <location>
        <begin position="197"/>
        <end position="312"/>
    </location>
</feature>
<feature type="compositionally biased region" description="Low complexity" evidence="2">
    <location>
        <begin position="163"/>
        <end position="173"/>
    </location>
</feature>
<dbReference type="Proteomes" id="UP000007264">
    <property type="component" value="Unassembled WGS sequence"/>
</dbReference>
<feature type="coiled-coil region" evidence="1">
    <location>
        <begin position="54"/>
        <end position="88"/>
    </location>
</feature>
<evidence type="ECO:0000313" key="4">
    <source>
        <dbReference type="Proteomes" id="UP000007264"/>
    </source>
</evidence>
<dbReference type="eggNOG" id="ENOG502QQV3">
    <property type="taxonomic scope" value="Eukaryota"/>
</dbReference>
<gene>
    <name evidence="3" type="ORF">COCSUDRAFT_66250</name>
</gene>
<feature type="compositionally biased region" description="Low complexity" evidence="2">
    <location>
        <begin position="207"/>
        <end position="220"/>
    </location>
</feature>
<feature type="compositionally biased region" description="Polar residues" evidence="2">
    <location>
        <begin position="221"/>
        <end position="232"/>
    </location>
</feature>
<dbReference type="EMBL" id="AGSI01000008">
    <property type="protein sequence ID" value="EIE23270.1"/>
    <property type="molecule type" value="Genomic_DNA"/>
</dbReference>
<evidence type="ECO:0000256" key="1">
    <source>
        <dbReference type="SAM" id="Coils"/>
    </source>
</evidence>
<accession>I0YY01</accession>
<dbReference type="STRING" id="574566.I0YY01"/>
<organism evidence="3 4">
    <name type="scientific">Coccomyxa subellipsoidea (strain C-169)</name>
    <name type="common">Green microalga</name>
    <dbReference type="NCBI Taxonomy" id="574566"/>
    <lineage>
        <taxon>Eukaryota</taxon>
        <taxon>Viridiplantae</taxon>
        <taxon>Chlorophyta</taxon>
        <taxon>core chlorophytes</taxon>
        <taxon>Trebouxiophyceae</taxon>
        <taxon>Trebouxiophyceae incertae sedis</taxon>
        <taxon>Coccomyxaceae</taxon>
        <taxon>Coccomyxa</taxon>
        <taxon>Coccomyxa subellipsoidea</taxon>
    </lineage>
</organism>
<feature type="compositionally biased region" description="Low complexity" evidence="2">
    <location>
        <begin position="89"/>
        <end position="112"/>
    </location>
</feature>
<feature type="compositionally biased region" description="Low complexity" evidence="2">
    <location>
        <begin position="294"/>
        <end position="312"/>
    </location>
</feature>
<feature type="compositionally biased region" description="Low complexity" evidence="2">
    <location>
        <begin position="239"/>
        <end position="268"/>
    </location>
</feature>